<gene>
    <name evidence="4" type="primary">LOC100378148</name>
</gene>
<dbReference type="Gene3D" id="3.40.50.300">
    <property type="entry name" value="P-loop containing nucleotide triphosphate hydrolases"/>
    <property type="match status" value="2"/>
</dbReference>
<name>A0ABM0N097_SACKO</name>
<dbReference type="NCBIfam" id="TIGR00231">
    <property type="entry name" value="small_GTP"/>
    <property type="match status" value="1"/>
</dbReference>
<dbReference type="SMART" id="SM00173">
    <property type="entry name" value="RAS"/>
    <property type="match status" value="1"/>
</dbReference>
<proteinExistence type="predicted"/>
<dbReference type="InterPro" id="IPR005225">
    <property type="entry name" value="Small_GTP-bd"/>
</dbReference>
<dbReference type="SMART" id="SM00175">
    <property type="entry name" value="RAB"/>
    <property type="match status" value="1"/>
</dbReference>
<dbReference type="InterPro" id="IPR001806">
    <property type="entry name" value="Small_GTPase"/>
</dbReference>
<protein>
    <submittedName>
        <fullName evidence="4">Cdc42 homolog</fullName>
    </submittedName>
</protein>
<reference evidence="4" key="1">
    <citation type="submission" date="2025-08" db="UniProtKB">
        <authorList>
            <consortium name="RefSeq"/>
        </authorList>
    </citation>
    <scope>IDENTIFICATION</scope>
    <source>
        <tissue evidence="4">Testes</tissue>
    </source>
</reference>
<evidence type="ECO:0000256" key="2">
    <source>
        <dbReference type="ARBA" id="ARBA00023134"/>
    </source>
</evidence>
<dbReference type="SUPFAM" id="SSF52540">
    <property type="entry name" value="P-loop containing nucleoside triphosphate hydrolases"/>
    <property type="match status" value="1"/>
</dbReference>
<dbReference type="SMART" id="SM00174">
    <property type="entry name" value="RHO"/>
    <property type="match status" value="1"/>
</dbReference>
<sequence>MSILKCVVIGDGAVGKTCMLMSYATNRFPADHVPTVFDNYAVNLTIGGDTYDVLGLFDTAGHKYVPEIKCHCPKTPFLLVGTQIDRRAEYTDGSYQGKPIMFVQGVKAAKSLGAEMYVECSALTQQGLKNVFDESILTVLNPHKKKR</sequence>
<dbReference type="GeneID" id="100378148"/>
<dbReference type="Proteomes" id="UP000694865">
    <property type="component" value="Unplaced"/>
</dbReference>
<evidence type="ECO:0000313" key="4">
    <source>
        <dbReference type="RefSeq" id="XP_006825688.1"/>
    </source>
</evidence>
<accession>A0ABM0N097</accession>
<organism evidence="3 4">
    <name type="scientific">Saccoglossus kowalevskii</name>
    <name type="common">Acorn worm</name>
    <dbReference type="NCBI Taxonomy" id="10224"/>
    <lineage>
        <taxon>Eukaryota</taxon>
        <taxon>Metazoa</taxon>
        <taxon>Hemichordata</taxon>
        <taxon>Enteropneusta</taxon>
        <taxon>Harrimaniidae</taxon>
        <taxon>Saccoglossus</taxon>
    </lineage>
</organism>
<keyword evidence="2" id="KW-0342">GTP-binding</keyword>
<evidence type="ECO:0000313" key="3">
    <source>
        <dbReference type="Proteomes" id="UP000694865"/>
    </source>
</evidence>
<keyword evidence="3" id="KW-1185">Reference proteome</keyword>
<dbReference type="RefSeq" id="XP_006825688.1">
    <property type="nucleotide sequence ID" value="XM_006825625.1"/>
</dbReference>
<dbReference type="PANTHER" id="PTHR24072">
    <property type="entry name" value="RHO FAMILY GTPASE"/>
    <property type="match status" value="1"/>
</dbReference>
<keyword evidence="1" id="KW-0547">Nucleotide-binding</keyword>
<dbReference type="InterPro" id="IPR003578">
    <property type="entry name" value="Small_GTPase_Rho"/>
</dbReference>
<evidence type="ECO:0000256" key="1">
    <source>
        <dbReference type="ARBA" id="ARBA00022741"/>
    </source>
</evidence>
<dbReference type="Pfam" id="PF00071">
    <property type="entry name" value="Ras"/>
    <property type="match status" value="2"/>
</dbReference>
<dbReference type="PRINTS" id="PR00449">
    <property type="entry name" value="RASTRNSFRMNG"/>
</dbReference>
<dbReference type="InterPro" id="IPR027417">
    <property type="entry name" value="P-loop_NTPase"/>
</dbReference>